<gene>
    <name evidence="2" type="ORF">IAB00_01025</name>
</gene>
<dbReference type="Pfam" id="PF02915">
    <property type="entry name" value="Rubrerythrin"/>
    <property type="match status" value="1"/>
</dbReference>
<feature type="domain" description="Rubrerythrin diiron-binding" evidence="1">
    <location>
        <begin position="39"/>
        <end position="151"/>
    </location>
</feature>
<accession>A0A9D1HKZ2</accession>
<dbReference type="Gene3D" id="1.20.1260.10">
    <property type="match status" value="1"/>
</dbReference>
<dbReference type="InterPro" id="IPR012347">
    <property type="entry name" value="Ferritin-like"/>
</dbReference>
<evidence type="ECO:0000259" key="1">
    <source>
        <dbReference type="Pfam" id="PF02915"/>
    </source>
</evidence>
<dbReference type="InterPro" id="IPR009078">
    <property type="entry name" value="Ferritin-like_SF"/>
</dbReference>
<protein>
    <recommendedName>
        <fullName evidence="1">Rubrerythrin diiron-binding domain-containing protein</fullName>
    </recommendedName>
</protein>
<dbReference type="AlphaFoldDB" id="A0A9D1HKZ2"/>
<dbReference type="Proteomes" id="UP000824124">
    <property type="component" value="Unassembled WGS sequence"/>
</dbReference>
<reference evidence="2" key="2">
    <citation type="journal article" date="2021" name="PeerJ">
        <title>Extensive microbial diversity within the chicken gut microbiome revealed by metagenomics and culture.</title>
        <authorList>
            <person name="Gilroy R."/>
            <person name="Ravi A."/>
            <person name="Getino M."/>
            <person name="Pursley I."/>
            <person name="Horton D.L."/>
            <person name="Alikhan N.F."/>
            <person name="Baker D."/>
            <person name="Gharbi K."/>
            <person name="Hall N."/>
            <person name="Watson M."/>
            <person name="Adriaenssens E.M."/>
            <person name="Foster-Nyarko E."/>
            <person name="Jarju S."/>
            <person name="Secka A."/>
            <person name="Antonio M."/>
            <person name="Oren A."/>
            <person name="Chaudhuri R.R."/>
            <person name="La Ragione R."/>
            <person name="Hildebrand F."/>
            <person name="Pallen M.J."/>
        </authorList>
    </citation>
    <scope>NUCLEOTIDE SEQUENCE</scope>
    <source>
        <strain evidence="2">2830</strain>
    </source>
</reference>
<organism evidence="2 3">
    <name type="scientific">Candidatus Avidehalobacter gallistercoris</name>
    <dbReference type="NCBI Taxonomy" id="2840694"/>
    <lineage>
        <taxon>Bacteria</taxon>
        <taxon>Bacillati</taxon>
        <taxon>Bacillota</taxon>
        <taxon>Clostridia</taxon>
        <taxon>Eubacteriales</taxon>
        <taxon>Peptococcaceae</taxon>
        <taxon>Peptococcaceae incertae sedis</taxon>
        <taxon>Candidatus Avidehalobacter</taxon>
    </lineage>
</organism>
<dbReference type="GO" id="GO:0046872">
    <property type="term" value="F:metal ion binding"/>
    <property type="evidence" value="ECO:0007669"/>
    <property type="project" value="InterPro"/>
</dbReference>
<proteinExistence type="predicted"/>
<name>A0A9D1HKZ2_9FIRM</name>
<dbReference type="GO" id="GO:0016491">
    <property type="term" value="F:oxidoreductase activity"/>
    <property type="evidence" value="ECO:0007669"/>
    <property type="project" value="InterPro"/>
</dbReference>
<sequence>MARKLCLCKEKPFYHDCECQTGSLGVQDIFAEVMVRAREAELFYCCMVDNAQCEVDKEMFRQFSLDERRHYALLQQILRELTCECYCVGEVCIEEPKGFCKAIKVAIYNEMQMSNDYENLASYLTDMSHREVLLSMIQDSRNHAERLAELYQFAQECACRNVAGEEEEKCCCCNPCCCNPCCCGGQNCNCCCGYIPFMMPCCPCTGTEAAEEEEEEDCCKTYCCLDDDSCPCVCGHESKRKVSCKGNPAKGCSCNGTAGATDEDCCKKCKPVSGCWGCR</sequence>
<reference evidence="2" key="1">
    <citation type="submission" date="2020-10" db="EMBL/GenBank/DDBJ databases">
        <authorList>
            <person name="Gilroy R."/>
        </authorList>
    </citation>
    <scope>NUCLEOTIDE SEQUENCE</scope>
    <source>
        <strain evidence="2">2830</strain>
    </source>
</reference>
<comment type="caution">
    <text evidence="2">The sequence shown here is derived from an EMBL/GenBank/DDBJ whole genome shotgun (WGS) entry which is preliminary data.</text>
</comment>
<evidence type="ECO:0000313" key="3">
    <source>
        <dbReference type="Proteomes" id="UP000824124"/>
    </source>
</evidence>
<dbReference type="EMBL" id="DVMH01000007">
    <property type="protein sequence ID" value="HIU09828.1"/>
    <property type="molecule type" value="Genomic_DNA"/>
</dbReference>
<evidence type="ECO:0000313" key="2">
    <source>
        <dbReference type="EMBL" id="HIU09828.1"/>
    </source>
</evidence>
<dbReference type="InterPro" id="IPR003251">
    <property type="entry name" value="Rr_diiron-bd_dom"/>
</dbReference>
<dbReference type="SUPFAM" id="SSF47240">
    <property type="entry name" value="Ferritin-like"/>
    <property type="match status" value="1"/>
</dbReference>